<sequence>MNAVVAALLGTLLGALATIGAAVVSGWAQREGARISARAQHVKDRHEPRREAYKAFIEVTTNLKERFALLERYERASVDERESFRKDVNDRWVDLSLLGPVSVITGRLTFATWR</sequence>
<evidence type="ECO:0000313" key="2">
    <source>
        <dbReference type="Proteomes" id="UP001181313"/>
    </source>
</evidence>
<name>A0ABU3HU96_9ACTN</name>
<evidence type="ECO:0000313" key="1">
    <source>
        <dbReference type="EMBL" id="MDT3724263.1"/>
    </source>
</evidence>
<dbReference type="Proteomes" id="UP001181313">
    <property type="component" value="Unassembled WGS sequence"/>
</dbReference>
<protein>
    <recommendedName>
        <fullName evidence="3">Secreted protein</fullName>
    </recommendedName>
</protein>
<accession>A0ABU3HU96</accession>
<comment type="caution">
    <text evidence="1">The sequence shown here is derived from an EMBL/GenBank/DDBJ whole genome shotgun (WGS) entry which is preliminary data.</text>
</comment>
<keyword evidence="2" id="KW-1185">Reference proteome</keyword>
<organism evidence="1 2">
    <name type="scientific">Streptomyces althioticus subsp. attaecolombicae</name>
    <dbReference type="NCBI Taxonomy" id="3075534"/>
    <lineage>
        <taxon>Bacteria</taxon>
        <taxon>Bacillati</taxon>
        <taxon>Actinomycetota</taxon>
        <taxon>Actinomycetes</taxon>
        <taxon>Kitasatosporales</taxon>
        <taxon>Streptomycetaceae</taxon>
        <taxon>Streptomyces</taxon>
        <taxon>Streptomyces althioticus group</taxon>
    </lineage>
</organism>
<dbReference type="RefSeq" id="WP_139118556.1">
    <property type="nucleotide sequence ID" value="NZ_JAVSGH010000004.1"/>
</dbReference>
<dbReference type="EMBL" id="JAVSGH010000004">
    <property type="protein sequence ID" value="MDT3724263.1"/>
    <property type="molecule type" value="Genomic_DNA"/>
</dbReference>
<evidence type="ECO:0008006" key="3">
    <source>
        <dbReference type="Google" id="ProtNLM"/>
    </source>
</evidence>
<gene>
    <name evidence="1" type="ORF">ROS62_04925</name>
</gene>
<reference evidence="1" key="1">
    <citation type="submission" date="2024-05" db="EMBL/GenBank/DDBJ databases">
        <title>30 novel species of actinomycetes from the DSMZ collection.</title>
        <authorList>
            <person name="Nouioui I."/>
        </authorList>
    </citation>
    <scope>NUCLEOTIDE SEQUENCE</scope>
    <source>
        <strain evidence="1">DSM 41972</strain>
    </source>
</reference>
<proteinExistence type="predicted"/>